<dbReference type="AlphaFoldDB" id="A0A3N4I824"/>
<name>A0A3N4I824_ASCIM</name>
<dbReference type="PROSITE" id="PS01360">
    <property type="entry name" value="ZF_MYND_1"/>
    <property type="match status" value="1"/>
</dbReference>
<reference evidence="6 7" key="1">
    <citation type="journal article" date="2018" name="Nat. Ecol. Evol.">
        <title>Pezizomycetes genomes reveal the molecular basis of ectomycorrhizal truffle lifestyle.</title>
        <authorList>
            <person name="Murat C."/>
            <person name="Payen T."/>
            <person name="Noel B."/>
            <person name="Kuo A."/>
            <person name="Morin E."/>
            <person name="Chen J."/>
            <person name="Kohler A."/>
            <person name="Krizsan K."/>
            <person name="Balestrini R."/>
            <person name="Da Silva C."/>
            <person name="Montanini B."/>
            <person name="Hainaut M."/>
            <person name="Levati E."/>
            <person name="Barry K.W."/>
            <person name="Belfiori B."/>
            <person name="Cichocki N."/>
            <person name="Clum A."/>
            <person name="Dockter R.B."/>
            <person name="Fauchery L."/>
            <person name="Guy J."/>
            <person name="Iotti M."/>
            <person name="Le Tacon F."/>
            <person name="Lindquist E.A."/>
            <person name="Lipzen A."/>
            <person name="Malagnac F."/>
            <person name="Mello A."/>
            <person name="Molinier V."/>
            <person name="Miyauchi S."/>
            <person name="Poulain J."/>
            <person name="Riccioni C."/>
            <person name="Rubini A."/>
            <person name="Sitrit Y."/>
            <person name="Splivallo R."/>
            <person name="Traeger S."/>
            <person name="Wang M."/>
            <person name="Zifcakova L."/>
            <person name="Wipf D."/>
            <person name="Zambonelli A."/>
            <person name="Paolocci F."/>
            <person name="Nowrousian M."/>
            <person name="Ottonello S."/>
            <person name="Baldrian P."/>
            <person name="Spatafora J.W."/>
            <person name="Henrissat B."/>
            <person name="Nagy L.G."/>
            <person name="Aury J.M."/>
            <person name="Wincker P."/>
            <person name="Grigoriev I.V."/>
            <person name="Bonfante P."/>
            <person name="Martin F.M."/>
        </authorList>
    </citation>
    <scope>NUCLEOTIDE SEQUENCE [LARGE SCALE GENOMIC DNA]</scope>
    <source>
        <strain evidence="6 7">RN42</strain>
    </source>
</reference>
<dbReference type="Gene3D" id="6.10.140.2220">
    <property type="match status" value="1"/>
</dbReference>
<keyword evidence="1" id="KW-0479">Metal-binding</keyword>
<dbReference type="GO" id="GO:0008270">
    <property type="term" value="F:zinc ion binding"/>
    <property type="evidence" value="ECO:0007669"/>
    <property type="project" value="UniProtKB-KW"/>
</dbReference>
<sequence length="268" mass="29340">MSTCKVCEKQGDLMKCGGCKIAAYCSTVCQRADWPVHKPACQYAQEPSTHTLEGGIFDSPPPARVTSVQFPTGNRPTFSIPNPLVHPSAASLPTSQTTPIIFLGIIGNPHDLENSEAYRLFLHVPTTDIAFLATTEYSPNNRHLRLLSTYKSFVDPLIGDRKPLVCINCGKAHPAGRSGLNYVSTYNSAREAGLLPNGERPKTLNSVWEVVLPFCQGNEVCKGKSVEAALAMKGRREFTGEMGDLYARACMDYFTRVVPVEERADSGW</sequence>
<dbReference type="EMBL" id="ML119673">
    <property type="protein sequence ID" value="RPA82229.1"/>
    <property type="molecule type" value="Genomic_DNA"/>
</dbReference>
<evidence type="ECO:0000256" key="1">
    <source>
        <dbReference type="ARBA" id="ARBA00022723"/>
    </source>
</evidence>
<dbReference type="SUPFAM" id="SSF144232">
    <property type="entry name" value="HIT/MYND zinc finger-like"/>
    <property type="match status" value="1"/>
</dbReference>
<evidence type="ECO:0000256" key="3">
    <source>
        <dbReference type="ARBA" id="ARBA00022833"/>
    </source>
</evidence>
<dbReference type="Pfam" id="PF01753">
    <property type="entry name" value="zf-MYND"/>
    <property type="match status" value="1"/>
</dbReference>
<evidence type="ECO:0000313" key="6">
    <source>
        <dbReference type="EMBL" id="RPA82229.1"/>
    </source>
</evidence>
<evidence type="ECO:0000313" key="7">
    <source>
        <dbReference type="Proteomes" id="UP000275078"/>
    </source>
</evidence>
<dbReference type="PROSITE" id="PS50865">
    <property type="entry name" value="ZF_MYND_2"/>
    <property type="match status" value="1"/>
</dbReference>
<keyword evidence="7" id="KW-1185">Reference proteome</keyword>
<keyword evidence="3" id="KW-0862">Zinc</keyword>
<keyword evidence="2 4" id="KW-0863">Zinc-finger</keyword>
<organism evidence="6 7">
    <name type="scientific">Ascobolus immersus RN42</name>
    <dbReference type="NCBI Taxonomy" id="1160509"/>
    <lineage>
        <taxon>Eukaryota</taxon>
        <taxon>Fungi</taxon>
        <taxon>Dikarya</taxon>
        <taxon>Ascomycota</taxon>
        <taxon>Pezizomycotina</taxon>
        <taxon>Pezizomycetes</taxon>
        <taxon>Pezizales</taxon>
        <taxon>Ascobolaceae</taxon>
        <taxon>Ascobolus</taxon>
    </lineage>
</organism>
<dbReference type="OrthoDB" id="437457at2759"/>
<protein>
    <recommendedName>
        <fullName evidence="5">MYND-type domain-containing protein</fullName>
    </recommendedName>
</protein>
<accession>A0A3N4I824</accession>
<feature type="domain" description="MYND-type" evidence="5">
    <location>
        <begin position="4"/>
        <end position="41"/>
    </location>
</feature>
<dbReference type="InterPro" id="IPR002893">
    <property type="entry name" value="Znf_MYND"/>
</dbReference>
<evidence type="ECO:0000256" key="4">
    <source>
        <dbReference type="PROSITE-ProRule" id="PRU00134"/>
    </source>
</evidence>
<gene>
    <name evidence="6" type="ORF">BJ508DRAFT_305886</name>
</gene>
<evidence type="ECO:0000259" key="5">
    <source>
        <dbReference type="PROSITE" id="PS50865"/>
    </source>
</evidence>
<evidence type="ECO:0000256" key="2">
    <source>
        <dbReference type="ARBA" id="ARBA00022771"/>
    </source>
</evidence>
<proteinExistence type="predicted"/>
<dbReference type="Proteomes" id="UP000275078">
    <property type="component" value="Unassembled WGS sequence"/>
</dbReference>